<proteinExistence type="predicted"/>
<reference evidence="2" key="1">
    <citation type="journal article" date="2022" name="Plant J.">
        <title>Strategies of tolerance reflected in two North American maple genomes.</title>
        <authorList>
            <person name="McEvoy S.L."/>
            <person name="Sezen U.U."/>
            <person name="Trouern-Trend A."/>
            <person name="McMahon S.M."/>
            <person name="Schaberg P.G."/>
            <person name="Yang J."/>
            <person name="Wegrzyn J.L."/>
            <person name="Swenson N.G."/>
        </authorList>
    </citation>
    <scope>NUCLEOTIDE SEQUENCE</scope>
    <source>
        <strain evidence="2">NS2018</strain>
    </source>
</reference>
<accession>A0AA39S923</accession>
<dbReference type="Proteomes" id="UP001168877">
    <property type="component" value="Unassembled WGS sequence"/>
</dbReference>
<evidence type="ECO:0000313" key="3">
    <source>
        <dbReference type="Proteomes" id="UP001168877"/>
    </source>
</evidence>
<dbReference type="EMBL" id="JAUESC010000383">
    <property type="protein sequence ID" value="KAK0584714.1"/>
    <property type="molecule type" value="Genomic_DNA"/>
</dbReference>
<gene>
    <name evidence="2" type="ORF">LWI29_017547</name>
</gene>
<protein>
    <recommendedName>
        <fullName evidence="1">RNase H type-1 domain-containing protein</fullName>
    </recommendedName>
</protein>
<keyword evidence="3" id="KW-1185">Reference proteome</keyword>
<comment type="caution">
    <text evidence="2">The sequence shown here is derived from an EMBL/GenBank/DDBJ whole genome shotgun (WGS) entry which is preliminary data.</text>
</comment>
<name>A0AA39S923_ACESA</name>
<dbReference type="PANTHER" id="PTHR47723:SF21">
    <property type="entry name" value="POLYNUCLEOTIDYL TRANSFERASE, RIBONUCLEASE H-LIKE SUPERFAMILY PROTEIN"/>
    <property type="match status" value="1"/>
</dbReference>
<organism evidence="2 3">
    <name type="scientific">Acer saccharum</name>
    <name type="common">Sugar maple</name>
    <dbReference type="NCBI Taxonomy" id="4024"/>
    <lineage>
        <taxon>Eukaryota</taxon>
        <taxon>Viridiplantae</taxon>
        <taxon>Streptophyta</taxon>
        <taxon>Embryophyta</taxon>
        <taxon>Tracheophyta</taxon>
        <taxon>Spermatophyta</taxon>
        <taxon>Magnoliopsida</taxon>
        <taxon>eudicotyledons</taxon>
        <taxon>Gunneridae</taxon>
        <taxon>Pentapetalae</taxon>
        <taxon>rosids</taxon>
        <taxon>malvids</taxon>
        <taxon>Sapindales</taxon>
        <taxon>Sapindaceae</taxon>
        <taxon>Hippocastanoideae</taxon>
        <taxon>Acereae</taxon>
        <taxon>Acer</taxon>
    </lineage>
</organism>
<dbReference type="Pfam" id="PF13456">
    <property type="entry name" value="RVT_3"/>
    <property type="match status" value="1"/>
</dbReference>
<evidence type="ECO:0000313" key="2">
    <source>
        <dbReference type="EMBL" id="KAK0584714.1"/>
    </source>
</evidence>
<dbReference type="InterPro" id="IPR002156">
    <property type="entry name" value="RNaseH_domain"/>
</dbReference>
<dbReference type="InterPro" id="IPR053151">
    <property type="entry name" value="RNase_H-like"/>
</dbReference>
<dbReference type="GO" id="GO:0003676">
    <property type="term" value="F:nucleic acid binding"/>
    <property type="evidence" value="ECO:0007669"/>
    <property type="project" value="InterPro"/>
</dbReference>
<reference evidence="2" key="2">
    <citation type="submission" date="2023-06" db="EMBL/GenBank/DDBJ databases">
        <authorList>
            <person name="Swenson N.G."/>
            <person name="Wegrzyn J.L."/>
            <person name="Mcevoy S.L."/>
        </authorList>
    </citation>
    <scope>NUCLEOTIDE SEQUENCE</scope>
    <source>
        <strain evidence="2">NS2018</strain>
        <tissue evidence="2">Leaf</tissue>
    </source>
</reference>
<dbReference type="GO" id="GO:0004523">
    <property type="term" value="F:RNA-DNA hybrid ribonuclease activity"/>
    <property type="evidence" value="ECO:0007669"/>
    <property type="project" value="InterPro"/>
</dbReference>
<dbReference type="AlphaFoldDB" id="A0AA39S923"/>
<sequence>MLSWAAGYLSELQNTLTALAKNVNLQAKQFGTTWNPPPKGSLKLNTDVAIRKGHQFIGVGGVIRDGRGKIIAAVYKAVDGLFSAEIGECMALQEGLLIVTG</sequence>
<feature type="domain" description="RNase H type-1" evidence="1">
    <location>
        <begin position="45"/>
        <end position="96"/>
    </location>
</feature>
<dbReference type="PANTHER" id="PTHR47723">
    <property type="entry name" value="OS05G0353850 PROTEIN"/>
    <property type="match status" value="1"/>
</dbReference>
<evidence type="ECO:0000259" key="1">
    <source>
        <dbReference type="Pfam" id="PF13456"/>
    </source>
</evidence>